<dbReference type="RefSeq" id="WP_189651363.1">
    <property type="nucleotide sequence ID" value="NZ_BMRC01000019.1"/>
</dbReference>
<evidence type="ECO:0000256" key="1">
    <source>
        <dbReference type="SAM" id="SignalP"/>
    </source>
</evidence>
<sequence length="241" mass="24426">MATGTTVAVTVSTVSVALIALAGAVITNSGSDDPAPSRPTLRWTPGACVTDRYALTPCNGGDFEVLAVAHDPPLPADCPDDTDDVLRIGLGRTACVRSFLAPHAGAPGGGGGLLRPGDCVALDGREHPCAAPGWYGRSIAITTSADDCPSTTLDTLESGAETVCLGSGGQVLARGACVARPAADVVARSAVTRAACDSPDAWARIVSFETTPAACPADAQRYLRAAPGTYRPVTCLHLLSK</sequence>
<organism evidence="2 3">
    <name type="scientific">Nonomuraea spiralis</name>
    <dbReference type="NCBI Taxonomy" id="46182"/>
    <lineage>
        <taxon>Bacteria</taxon>
        <taxon>Bacillati</taxon>
        <taxon>Actinomycetota</taxon>
        <taxon>Actinomycetes</taxon>
        <taxon>Streptosporangiales</taxon>
        <taxon>Streptosporangiaceae</taxon>
        <taxon>Nonomuraea</taxon>
    </lineage>
</organism>
<accession>A0ABV5IFI1</accession>
<proteinExistence type="predicted"/>
<protein>
    <submittedName>
        <fullName evidence="2">Uncharacterized protein</fullName>
    </submittedName>
</protein>
<feature type="signal peptide" evidence="1">
    <location>
        <begin position="1"/>
        <end position="22"/>
    </location>
</feature>
<comment type="caution">
    <text evidence="2">The sequence shown here is derived from an EMBL/GenBank/DDBJ whole genome shotgun (WGS) entry which is preliminary data.</text>
</comment>
<keyword evidence="3" id="KW-1185">Reference proteome</keyword>
<keyword evidence="1" id="KW-0732">Signal</keyword>
<dbReference type="Proteomes" id="UP001589647">
    <property type="component" value="Unassembled WGS sequence"/>
</dbReference>
<feature type="chain" id="PRO_5045336459" evidence="1">
    <location>
        <begin position="23"/>
        <end position="241"/>
    </location>
</feature>
<evidence type="ECO:0000313" key="2">
    <source>
        <dbReference type="EMBL" id="MFB9202670.1"/>
    </source>
</evidence>
<name>A0ABV5IFI1_9ACTN</name>
<dbReference type="EMBL" id="JBHMEI010000011">
    <property type="protein sequence ID" value="MFB9202670.1"/>
    <property type="molecule type" value="Genomic_DNA"/>
</dbReference>
<gene>
    <name evidence="2" type="ORF">ACFFV7_15845</name>
</gene>
<evidence type="ECO:0000313" key="3">
    <source>
        <dbReference type="Proteomes" id="UP001589647"/>
    </source>
</evidence>
<reference evidence="2 3" key="1">
    <citation type="submission" date="2024-09" db="EMBL/GenBank/DDBJ databases">
        <authorList>
            <person name="Sun Q."/>
            <person name="Mori K."/>
        </authorList>
    </citation>
    <scope>NUCLEOTIDE SEQUENCE [LARGE SCALE GENOMIC DNA]</scope>
    <source>
        <strain evidence="2 3">CCM 3426</strain>
    </source>
</reference>